<sequence>MTNNYEQFEQRKKDHIKLALMPENQTTGLSTFDSINLIHDALPDLNFDEISIKGSRFGQVVEKPFLISSMTAGHRRAKHINHNLIEACALNGWAMGVGSQRRELTDPKAAFEWQDLRRDFPQVSLYSNLGIAQLITTSLSDIQRLIDALHADALIIHCNPLQECMQPEGTTTYKGCWQTLASLVKKLSVPIIIKETGCGFSRATMMRLNEIGIAAIDVGGLGGTHWGRIEGHRALHDPIRQQAAITFRNWGIDTATSVKQATELKPSYEIWGSGGVNNGLNAAKLFALGATTVGYARPMLEPALESSEQVSLCMQTIEYELKVTMFCTGSRVLGDLRNALEGKYNA</sequence>
<comment type="cofactor">
    <cofactor evidence="11">
        <name>NADPH</name>
        <dbReference type="ChEBI" id="CHEBI:57783"/>
    </cofactor>
</comment>
<proteinExistence type="inferred from homology"/>
<keyword evidence="4 11" id="KW-0288">FMN</keyword>
<dbReference type="CDD" id="cd02811">
    <property type="entry name" value="IDI-2_FMN"/>
    <property type="match status" value="1"/>
</dbReference>
<evidence type="ECO:0000256" key="4">
    <source>
        <dbReference type="ARBA" id="ARBA00022643"/>
    </source>
</evidence>
<comment type="cofactor">
    <cofactor evidence="11">
        <name>Mg(2+)</name>
        <dbReference type="ChEBI" id="CHEBI:18420"/>
    </cofactor>
</comment>
<comment type="function">
    <text evidence="11">Involved in the biosynthesis of isoprenoids. Catalyzes the 1,3-allylic rearrangement of the homoallylic substrate isopentenyl (IPP) to its allylic isomer, dimethylallyl diphosphate (DMAPP).</text>
</comment>
<dbReference type="InterPro" id="IPR013785">
    <property type="entry name" value="Aldolase_TIM"/>
</dbReference>
<evidence type="ECO:0000256" key="9">
    <source>
        <dbReference type="ARBA" id="ARBA00023235"/>
    </source>
</evidence>
<dbReference type="InterPro" id="IPR011179">
    <property type="entry name" value="IPdP_isomerase"/>
</dbReference>
<evidence type="ECO:0000256" key="5">
    <source>
        <dbReference type="ARBA" id="ARBA00022723"/>
    </source>
</evidence>
<evidence type="ECO:0000256" key="1">
    <source>
        <dbReference type="ARBA" id="ARBA00001917"/>
    </source>
</evidence>
<keyword evidence="8 11" id="KW-0414">Isoprene biosynthesis</keyword>
<dbReference type="GO" id="GO:0005737">
    <property type="term" value="C:cytoplasm"/>
    <property type="evidence" value="ECO:0007669"/>
    <property type="project" value="UniProtKB-SubCell"/>
</dbReference>
<feature type="binding site" evidence="11">
    <location>
        <position position="194"/>
    </location>
    <ligand>
        <name>FMN</name>
        <dbReference type="ChEBI" id="CHEBI:58210"/>
    </ligand>
</feature>
<keyword evidence="9 11" id="KW-0413">Isomerase</keyword>
<dbReference type="SUPFAM" id="SSF51395">
    <property type="entry name" value="FMN-linked oxidoreductases"/>
    <property type="match status" value="1"/>
</dbReference>
<dbReference type="HAMAP" id="MF_00354">
    <property type="entry name" value="Idi_2"/>
    <property type="match status" value="1"/>
</dbReference>
<feature type="binding site" evidence="11">
    <location>
        <begin position="11"/>
        <end position="12"/>
    </location>
    <ligand>
        <name>substrate</name>
    </ligand>
</feature>
<evidence type="ECO:0000256" key="8">
    <source>
        <dbReference type="ARBA" id="ARBA00023229"/>
    </source>
</evidence>
<dbReference type="PANTHER" id="PTHR43665:SF1">
    <property type="entry name" value="ISOPENTENYL-DIPHOSPHATE DELTA-ISOMERASE"/>
    <property type="match status" value="1"/>
</dbReference>
<dbReference type="Pfam" id="PF01070">
    <property type="entry name" value="FMN_dh"/>
    <property type="match status" value="1"/>
</dbReference>
<feature type="binding site" evidence="11">
    <location>
        <position position="163"/>
    </location>
    <ligand>
        <name>Mg(2+)</name>
        <dbReference type="ChEBI" id="CHEBI:18420"/>
    </ligand>
</feature>
<dbReference type="OrthoDB" id="9795032at2"/>
<dbReference type="InterPro" id="IPR000262">
    <property type="entry name" value="FMN-dep_DH"/>
</dbReference>
<accession>A0A0W0ZSP2</accession>
<dbReference type="GO" id="GO:0016491">
    <property type="term" value="F:oxidoreductase activity"/>
    <property type="evidence" value="ECO:0007669"/>
    <property type="project" value="InterPro"/>
</dbReference>
<reference evidence="13 14" key="1">
    <citation type="submission" date="2015-11" db="EMBL/GenBank/DDBJ databases">
        <title>Genomic analysis of 38 Legionella species identifies large and diverse effector repertoires.</title>
        <authorList>
            <person name="Burstein D."/>
            <person name="Amaro F."/>
            <person name="Zusman T."/>
            <person name="Lifshitz Z."/>
            <person name="Cohen O."/>
            <person name="Gilbert J.A."/>
            <person name="Pupko T."/>
            <person name="Shuman H.A."/>
            <person name="Segal G."/>
        </authorList>
    </citation>
    <scope>NUCLEOTIDE SEQUENCE [LARGE SCALE GENOMIC DNA]</scope>
    <source>
        <strain evidence="13 14">ATCC 49180</strain>
    </source>
</reference>
<feature type="binding site" evidence="11">
    <location>
        <begin position="296"/>
        <end position="297"/>
    </location>
    <ligand>
        <name>FMN</name>
        <dbReference type="ChEBI" id="CHEBI:58210"/>
    </ligand>
</feature>
<dbReference type="GO" id="GO:0008299">
    <property type="term" value="P:isoprenoid biosynthetic process"/>
    <property type="evidence" value="ECO:0007669"/>
    <property type="project" value="UniProtKB-UniRule"/>
</dbReference>
<comment type="subunit">
    <text evidence="10 11">Homooctamer. Dimer of tetramers.</text>
</comment>
<dbReference type="EC" id="5.3.3.2" evidence="11"/>
<keyword evidence="14" id="KW-1185">Reference proteome</keyword>
<evidence type="ECO:0000256" key="6">
    <source>
        <dbReference type="ARBA" id="ARBA00022842"/>
    </source>
</evidence>
<comment type="cofactor">
    <cofactor evidence="1 11">
        <name>FMN</name>
        <dbReference type="ChEBI" id="CHEBI:58210"/>
    </cofactor>
</comment>
<keyword evidence="2 11" id="KW-0963">Cytoplasm</keyword>
<feature type="binding site" evidence="11">
    <location>
        <position position="162"/>
    </location>
    <ligand>
        <name>substrate</name>
    </ligand>
</feature>
<dbReference type="GO" id="GO:0004452">
    <property type="term" value="F:isopentenyl-diphosphate delta-isomerase activity"/>
    <property type="evidence" value="ECO:0007669"/>
    <property type="project" value="UniProtKB-UniRule"/>
</dbReference>
<dbReference type="NCBIfam" id="TIGR02151">
    <property type="entry name" value="IPP_isom_2"/>
    <property type="match status" value="1"/>
</dbReference>
<feature type="domain" description="FMN-dependent dehydrogenase" evidence="12">
    <location>
        <begin position="175"/>
        <end position="338"/>
    </location>
</feature>
<keyword evidence="3 11" id="KW-0285">Flavoprotein</keyword>
<dbReference type="STRING" id="40335.Ltuc_0072"/>
<dbReference type="EMBL" id="LNZA01000001">
    <property type="protein sequence ID" value="KTD72225.1"/>
    <property type="molecule type" value="Genomic_DNA"/>
</dbReference>
<dbReference type="Proteomes" id="UP000054693">
    <property type="component" value="Unassembled WGS sequence"/>
</dbReference>
<comment type="caution">
    <text evidence="13">The sequence shown here is derived from an EMBL/GenBank/DDBJ whole genome shotgun (WGS) entry which is preliminary data.</text>
</comment>
<name>A0A0W0ZSP2_9GAMM</name>
<dbReference type="RefSeq" id="WP_058519388.1">
    <property type="nucleotide sequence ID" value="NZ_CAAAIP010000005.1"/>
</dbReference>
<evidence type="ECO:0000256" key="7">
    <source>
        <dbReference type="ARBA" id="ARBA00022857"/>
    </source>
</evidence>
<feature type="binding site" evidence="11">
    <location>
        <begin position="69"/>
        <end position="71"/>
    </location>
    <ligand>
        <name>FMN</name>
        <dbReference type="ChEBI" id="CHEBI:58210"/>
    </ligand>
</feature>
<evidence type="ECO:0000259" key="12">
    <source>
        <dbReference type="Pfam" id="PF01070"/>
    </source>
</evidence>
<evidence type="ECO:0000256" key="10">
    <source>
        <dbReference type="ARBA" id="ARBA00025810"/>
    </source>
</evidence>
<dbReference type="Gene3D" id="3.20.20.70">
    <property type="entry name" value="Aldolase class I"/>
    <property type="match status" value="1"/>
</dbReference>
<comment type="similarity">
    <text evidence="11">Belongs to the IPP isomerase type 2 family.</text>
</comment>
<dbReference type="GO" id="GO:0000287">
    <property type="term" value="F:magnesium ion binding"/>
    <property type="evidence" value="ECO:0007669"/>
    <property type="project" value="UniProtKB-UniRule"/>
</dbReference>
<feature type="binding site" evidence="11">
    <location>
        <position position="224"/>
    </location>
    <ligand>
        <name>FMN</name>
        <dbReference type="ChEBI" id="CHEBI:58210"/>
    </ligand>
</feature>
<comment type="subcellular location">
    <subcellularLocation>
        <location evidence="11">Cytoplasm</location>
    </subcellularLocation>
</comment>
<dbReference type="PANTHER" id="PTHR43665">
    <property type="entry name" value="ISOPENTENYL-DIPHOSPHATE DELTA-ISOMERASE"/>
    <property type="match status" value="1"/>
</dbReference>
<evidence type="ECO:0000256" key="11">
    <source>
        <dbReference type="HAMAP-Rule" id="MF_00354"/>
    </source>
</evidence>
<feature type="binding site" evidence="11">
    <location>
        <position position="68"/>
    </location>
    <ligand>
        <name>FMN</name>
        <dbReference type="ChEBI" id="CHEBI:58210"/>
    </ligand>
</feature>
<dbReference type="PATRIC" id="fig|40335.7.peg.73"/>
<evidence type="ECO:0000256" key="3">
    <source>
        <dbReference type="ARBA" id="ARBA00022630"/>
    </source>
</evidence>
<feature type="binding site" evidence="11">
    <location>
        <position position="128"/>
    </location>
    <ligand>
        <name>FMN</name>
        <dbReference type="ChEBI" id="CHEBI:58210"/>
    </ligand>
</feature>
<gene>
    <name evidence="11 13" type="primary">fni</name>
    <name evidence="13" type="ORF">Ltuc_0072</name>
</gene>
<dbReference type="PIRSF" id="PIRSF003314">
    <property type="entry name" value="IPP_isomerase"/>
    <property type="match status" value="1"/>
</dbReference>
<keyword evidence="6 11" id="KW-0460">Magnesium</keyword>
<dbReference type="GO" id="GO:0010181">
    <property type="term" value="F:FMN binding"/>
    <property type="evidence" value="ECO:0007669"/>
    <property type="project" value="UniProtKB-UniRule"/>
</dbReference>
<evidence type="ECO:0000256" key="2">
    <source>
        <dbReference type="ARBA" id="ARBA00022490"/>
    </source>
</evidence>
<protein>
    <recommendedName>
        <fullName evidence="11">Isopentenyl-diphosphate delta-isomerase</fullName>
        <shortName evidence="11">IPP isomerase</shortName>
        <ecNumber evidence="11">5.3.3.2</ecNumber>
    </recommendedName>
    <alternativeName>
        <fullName evidence="11">Isopentenyl diphosphate:dimethylallyl diphosphate isomerase</fullName>
    </alternativeName>
    <alternativeName>
        <fullName evidence="11">Isopentenyl pyrophosphate isomerase</fullName>
    </alternativeName>
    <alternativeName>
        <fullName evidence="11">Type 2 isopentenyl diphosphate isomerase</fullName>
        <shortName evidence="11">IDI-2</shortName>
    </alternativeName>
</protein>
<feature type="binding site" evidence="11">
    <location>
        <position position="99"/>
    </location>
    <ligand>
        <name>FMN</name>
        <dbReference type="ChEBI" id="CHEBI:58210"/>
    </ligand>
</feature>
<comment type="caution">
    <text evidence="11">Lacks conserved residue(s) required for the propagation of feature annotation.</text>
</comment>
<feature type="binding site" evidence="11">
    <location>
        <begin position="99"/>
        <end position="101"/>
    </location>
    <ligand>
        <name>substrate</name>
    </ligand>
</feature>
<keyword evidence="7 11" id="KW-0521">NADP</keyword>
<organism evidence="13 14">
    <name type="scientific">Legionella tucsonensis</name>
    <dbReference type="NCBI Taxonomy" id="40335"/>
    <lineage>
        <taxon>Bacteria</taxon>
        <taxon>Pseudomonadati</taxon>
        <taxon>Pseudomonadota</taxon>
        <taxon>Gammaproteobacteria</taxon>
        <taxon>Legionellales</taxon>
        <taxon>Legionellaceae</taxon>
        <taxon>Legionella</taxon>
    </lineage>
</organism>
<dbReference type="GO" id="GO:0070402">
    <property type="term" value="F:NADPH binding"/>
    <property type="evidence" value="ECO:0007669"/>
    <property type="project" value="UniProtKB-UniRule"/>
</dbReference>
<keyword evidence="5 11" id="KW-0479">Metal-binding</keyword>
<evidence type="ECO:0000313" key="14">
    <source>
        <dbReference type="Proteomes" id="UP000054693"/>
    </source>
</evidence>
<comment type="catalytic activity">
    <reaction evidence="11">
        <text>isopentenyl diphosphate = dimethylallyl diphosphate</text>
        <dbReference type="Rhea" id="RHEA:23284"/>
        <dbReference type="ChEBI" id="CHEBI:57623"/>
        <dbReference type="ChEBI" id="CHEBI:128769"/>
        <dbReference type="EC" id="5.3.3.2"/>
    </reaction>
</comment>
<dbReference type="AlphaFoldDB" id="A0A0W0ZSP2"/>
<evidence type="ECO:0000313" key="13">
    <source>
        <dbReference type="EMBL" id="KTD72225.1"/>
    </source>
</evidence>